<dbReference type="GO" id="GO:0005739">
    <property type="term" value="C:mitochondrion"/>
    <property type="evidence" value="ECO:0007669"/>
    <property type="project" value="UniProtKB-SubCell"/>
</dbReference>
<dbReference type="EMBL" id="LR026963">
    <property type="protein sequence ID" value="VBB69848.1"/>
    <property type="molecule type" value="Genomic_DNA"/>
</dbReference>
<organism evidence="9">
    <name type="scientific">invertebrate metagenome</name>
    <dbReference type="NCBI Taxonomy" id="1711999"/>
    <lineage>
        <taxon>unclassified sequences</taxon>
        <taxon>metagenomes</taxon>
        <taxon>organismal metagenomes</taxon>
    </lineage>
</organism>
<dbReference type="InterPro" id="IPR049704">
    <property type="entry name" value="Aminotrans_3_PPA_site"/>
</dbReference>
<dbReference type="GO" id="GO:0030170">
    <property type="term" value="F:pyridoxal phosphate binding"/>
    <property type="evidence" value="ECO:0007669"/>
    <property type="project" value="InterPro"/>
</dbReference>
<dbReference type="SUPFAM" id="SSF53383">
    <property type="entry name" value="PLP-dependent transferases"/>
    <property type="match status" value="1"/>
</dbReference>
<comment type="subcellular location">
    <subcellularLocation>
        <location evidence="2">Mitochondrion</location>
    </subcellularLocation>
</comment>
<dbReference type="Gene3D" id="3.40.640.10">
    <property type="entry name" value="Type I PLP-dependent aspartate aminotransferase-like (Major domain)"/>
    <property type="match status" value="1"/>
</dbReference>
<dbReference type="EC" id="2.6.1.62" evidence="9"/>
<dbReference type="PANTHER" id="PTHR42684">
    <property type="entry name" value="ADENOSYLMETHIONINE-8-AMINO-7-OXONONANOATE AMINOTRANSFERASE"/>
    <property type="match status" value="1"/>
</dbReference>
<evidence type="ECO:0000256" key="5">
    <source>
        <dbReference type="ARBA" id="ARBA00022679"/>
    </source>
</evidence>
<gene>
    <name evidence="9" type="ORF">RIEGSTA812A_PEG_1321</name>
</gene>
<evidence type="ECO:0000256" key="8">
    <source>
        <dbReference type="ARBA" id="ARBA00022898"/>
    </source>
</evidence>
<comment type="pathway">
    <text evidence="3">Cofactor biosynthesis; biotin biosynthesis.</text>
</comment>
<name>A0A484HCF8_9ZZZZ</name>
<protein>
    <submittedName>
        <fullName evidence="9">Adenosylmethionine-8-amino-7-oxononanoate aminotransferase</fullName>
        <ecNumber evidence="9">2.6.1.62</ecNumber>
    </submittedName>
</protein>
<evidence type="ECO:0000256" key="4">
    <source>
        <dbReference type="ARBA" id="ARBA00022576"/>
    </source>
</evidence>
<dbReference type="GO" id="GO:0004141">
    <property type="term" value="F:dethiobiotin synthase activity"/>
    <property type="evidence" value="ECO:0007669"/>
    <property type="project" value="TreeGrafter"/>
</dbReference>
<accession>A0A484HCF8</accession>
<dbReference type="PANTHER" id="PTHR42684:SF3">
    <property type="entry name" value="ADENOSYLMETHIONINE-8-AMINO-7-OXONONANOATE AMINOTRANSFERASE"/>
    <property type="match status" value="1"/>
</dbReference>
<dbReference type="PROSITE" id="PS00600">
    <property type="entry name" value="AA_TRANSFER_CLASS_3"/>
    <property type="match status" value="1"/>
</dbReference>
<dbReference type="FunFam" id="3.40.640.10:FF:000004">
    <property type="entry name" value="Acetylornithine aminotransferase"/>
    <property type="match status" value="1"/>
</dbReference>
<dbReference type="HAMAP" id="MF_00834">
    <property type="entry name" value="BioA"/>
    <property type="match status" value="1"/>
</dbReference>
<keyword evidence="7" id="KW-0093">Biotin biosynthesis</keyword>
<dbReference type="AlphaFoldDB" id="A0A484HCF8"/>
<dbReference type="InterPro" id="IPR005815">
    <property type="entry name" value="BioA"/>
</dbReference>
<dbReference type="GO" id="GO:0009102">
    <property type="term" value="P:biotin biosynthetic process"/>
    <property type="evidence" value="ECO:0007669"/>
    <property type="project" value="UniProtKB-UniPathway"/>
</dbReference>
<evidence type="ECO:0000256" key="2">
    <source>
        <dbReference type="ARBA" id="ARBA00004173"/>
    </source>
</evidence>
<keyword evidence="4 9" id="KW-0032">Aminotransferase</keyword>
<dbReference type="UniPathway" id="UPA00078"/>
<dbReference type="GO" id="GO:0004015">
    <property type="term" value="F:adenosylmethionine-8-amino-7-oxononanoate transaminase activity"/>
    <property type="evidence" value="ECO:0007669"/>
    <property type="project" value="UniProtKB-EC"/>
</dbReference>
<dbReference type="NCBIfam" id="TIGR00508">
    <property type="entry name" value="bioA"/>
    <property type="match status" value="1"/>
</dbReference>
<sequence>MDRLQALVSHDRRHIWHPFTQDYDTAPLPVIIRSASGAVLYGEDGQEYIDMISSWWVTLHGHTHPAIVRAIGEQAAKLEQVIFAGFTHEGAIELAHRLASILPEDLNRVFFSDNGSTAVEVALKIAHQYWRNVGAPERRRLLACEGGYHGDTVGAMSVGVQSGFFGHFTDMMFEIVTLPFPFTWNGDSSVKEREFTCLTALDTWLERFGHETAALIIEPLIQGAGGMRMCRPQFLHGIAARCRAAGVLLIFDEVMTGFGRTGRPFATLTAQVTPDIICLAKGLTGGFLPMSVTVCRDSIYQAFLGESFDRALAHGHSFTANPLACAAALASLHLLMSSQTEAALQTIEHHHRARLQRLAKHPRVKQPRVTGTVAAFNVAGQDSGYGAKVGQQVRNFCMARGLLLRPLGNVVYLLPPYCITPAQLNKAYDLIEESLSDMPTFSPINL</sequence>
<dbReference type="InterPro" id="IPR015422">
    <property type="entry name" value="PyrdxlP-dep_Trfase_small"/>
</dbReference>
<dbReference type="InterPro" id="IPR005814">
    <property type="entry name" value="Aminotrans_3"/>
</dbReference>
<proteinExistence type="inferred from homology"/>
<dbReference type="InterPro" id="IPR015424">
    <property type="entry name" value="PyrdxlP-dep_Trfase"/>
</dbReference>
<keyword evidence="8" id="KW-0663">Pyridoxal phosphate</keyword>
<dbReference type="NCBIfam" id="NF004624">
    <property type="entry name" value="PRK05964.1"/>
    <property type="match status" value="1"/>
</dbReference>
<comment type="cofactor">
    <cofactor evidence="1">
        <name>pyridoxal 5'-phosphate</name>
        <dbReference type="ChEBI" id="CHEBI:597326"/>
    </cofactor>
</comment>
<reference evidence="9" key="1">
    <citation type="submission" date="2018-10" db="EMBL/GenBank/DDBJ databases">
        <authorList>
            <person name="Gruber-Vodicka H."/>
            <person name="Jaeckle O."/>
        </authorList>
    </citation>
    <scope>NUCLEOTIDE SEQUENCE</scope>
</reference>
<keyword evidence="5 9" id="KW-0808">Transferase</keyword>
<evidence type="ECO:0000256" key="1">
    <source>
        <dbReference type="ARBA" id="ARBA00001933"/>
    </source>
</evidence>
<dbReference type="InterPro" id="IPR015421">
    <property type="entry name" value="PyrdxlP-dep_Trfase_major"/>
</dbReference>
<evidence type="ECO:0000256" key="6">
    <source>
        <dbReference type="ARBA" id="ARBA00022691"/>
    </source>
</evidence>
<dbReference type="Pfam" id="PF00202">
    <property type="entry name" value="Aminotran_3"/>
    <property type="match status" value="1"/>
</dbReference>
<dbReference type="Gene3D" id="3.90.1150.10">
    <property type="entry name" value="Aspartate Aminotransferase, domain 1"/>
    <property type="match status" value="1"/>
</dbReference>
<dbReference type="CDD" id="cd00610">
    <property type="entry name" value="OAT_like"/>
    <property type="match status" value="1"/>
</dbReference>
<evidence type="ECO:0000313" key="9">
    <source>
        <dbReference type="EMBL" id="VBB69848.1"/>
    </source>
</evidence>
<keyword evidence="6" id="KW-0949">S-adenosyl-L-methionine</keyword>
<evidence type="ECO:0000256" key="7">
    <source>
        <dbReference type="ARBA" id="ARBA00022756"/>
    </source>
</evidence>
<evidence type="ECO:0000256" key="3">
    <source>
        <dbReference type="ARBA" id="ARBA00004746"/>
    </source>
</evidence>